<proteinExistence type="predicted"/>
<dbReference type="STRING" id="387005.A0A183I5G2"/>
<organism evidence="3">
    <name type="scientific">Onchocerca flexuosa</name>
    <dbReference type="NCBI Taxonomy" id="387005"/>
    <lineage>
        <taxon>Eukaryota</taxon>
        <taxon>Metazoa</taxon>
        <taxon>Ecdysozoa</taxon>
        <taxon>Nematoda</taxon>
        <taxon>Chromadorea</taxon>
        <taxon>Rhabditida</taxon>
        <taxon>Spirurina</taxon>
        <taxon>Spiruromorpha</taxon>
        <taxon>Filarioidea</taxon>
        <taxon>Onchocercidae</taxon>
        <taxon>Onchocerca</taxon>
    </lineage>
</organism>
<dbReference type="Proteomes" id="UP000267606">
    <property type="component" value="Unassembled WGS sequence"/>
</dbReference>
<evidence type="ECO:0000313" key="1">
    <source>
        <dbReference type="EMBL" id="VDP19832.1"/>
    </source>
</evidence>
<gene>
    <name evidence="1" type="ORF">OFLC_LOCUS14974</name>
</gene>
<accession>A0A183I5G2</accession>
<evidence type="ECO:0000313" key="3">
    <source>
        <dbReference type="WBParaSite" id="OFLC_0001498501-mRNA-1"/>
    </source>
</evidence>
<dbReference type="AlphaFoldDB" id="A0A183I5G2"/>
<keyword evidence="2" id="KW-1185">Reference proteome</keyword>
<dbReference type="WBParaSite" id="OFLC_0001498501-mRNA-1">
    <property type="protein sequence ID" value="OFLC_0001498501-mRNA-1"/>
    <property type="gene ID" value="OFLC_0001498501"/>
</dbReference>
<dbReference type="EMBL" id="UZAJ01041434">
    <property type="protein sequence ID" value="VDP19832.1"/>
    <property type="molecule type" value="Genomic_DNA"/>
</dbReference>
<reference evidence="1 2" key="2">
    <citation type="submission" date="2018-11" db="EMBL/GenBank/DDBJ databases">
        <authorList>
            <consortium name="Pathogen Informatics"/>
        </authorList>
    </citation>
    <scope>NUCLEOTIDE SEQUENCE [LARGE SCALE GENOMIC DNA]</scope>
</reference>
<evidence type="ECO:0000313" key="2">
    <source>
        <dbReference type="Proteomes" id="UP000267606"/>
    </source>
</evidence>
<sequence length="35" mass="4120">MIALRRDAVEVMHEDFMDAILEVQAKKKASLYYYA</sequence>
<name>A0A183I5G2_9BILA</name>
<reference evidence="3" key="1">
    <citation type="submission" date="2016-06" db="UniProtKB">
        <authorList>
            <consortium name="WormBaseParasite"/>
        </authorList>
    </citation>
    <scope>IDENTIFICATION</scope>
</reference>
<protein>
    <submittedName>
        <fullName evidence="3">RNA polymerase sigma factor</fullName>
    </submittedName>
</protein>